<protein>
    <submittedName>
        <fullName evidence="12">Colicin-A</fullName>
    </submittedName>
</protein>
<keyword evidence="7" id="KW-1133">Transmembrane helix</keyword>
<feature type="domain" description="Channel forming colicins" evidence="11">
    <location>
        <begin position="26"/>
        <end position="118"/>
    </location>
</feature>
<keyword evidence="8" id="KW-0044">Antibiotic</keyword>
<evidence type="ECO:0000256" key="6">
    <source>
        <dbReference type="ARBA" id="ARBA00022692"/>
    </source>
</evidence>
<dbReference type="Gene3D" id="1.10.490.30">
    <property type="entry name" value="Colicin"/>
    <property type="match status" value="1"/>
</dbReference>
<evidence type="ECO:0000256" key="4">
    <source>
        <dbReference type="ARBA" id="ARBA00007595"/>
    </source>
</evidence>
<evidence type="ECO:0000259" key="11">
    <source>
        <dbReference type="Pfam" id="PF01024"/>
    </source>
</evidence>
<comment type="function">
    <text evidence="1">This colicin is a channel-forming colicin. This class of transmembrane toxins depolarize the cytoplasmic membrane, leading to dissipation of cellular energy.</text>
</comment>
<dbReference type="GO" id="GO:0140911">
    <property type="term" value="F:pore-forming activity"/>
    <property type="evidence" value="ECO:0007669"/>
    <property type="project" value="InterPro"/>
</dbReference>
<evidence type="ECO:0000256" key="2">
    <source>
        <dbReference type="ARBA" id="ARBA00003197"/>
    </source>
</evidence>
<evidence type="ECO:0000313" key="12">
    <source>
        <dbReference type="EMBL" id="CCO93024.1"/>
    </source>
</evidence>
<reference evidence="12 13" key="1">
    <citation type="submission" date="2012-11" db="EMBL/GenBank/DDBJ databases">
        <authorList>
            <person name="Linke B."/>
        </authorList>
    </citation>
    <scope>NUCLEOTIDE SEQUENCE [LARGE SCALE GENOMIC DNA]</scope>
    <source>
        <strain evidence="13">CFBP 1232</strain>
    </source>
</reference>
<evidence type="ECO:0000256" key="8">
    <source>
        <dbReference type="ARBA" id="ARBA00023022"/>
    </source>
</evidence>
<organism evidence="12 13">
    <name type="scientific">Erwinia amylovora NBRC 12687 = CFBP 1232</name>
    <dbReference type="NCBI Taxonomy" id="1219359"/>
    <lineage>
        <taxon>Bacteria</taxon>
        <taxon>Pseudomonadati</taxon>
        <taxon>Pseudomonadota</taxon>
        <taxon>Gammaproteobacteria</taxon>
        <taxon>Enterobacterales</taxon>
        <taxon>Erwiniaceae</taxon>
        <taxon>Erwinia</taxon>
    </lineage>
</organism>
<accession>A0A831A230</accession>
<sequence length="135" mass="15028">MREAQPELELISKTKKMHREFLGKAGEIITDAGGKISERLGEGYHQVAKEIADNIKNFQGKKIRSFDEAIASLNKITANPAMKFNSSDKAVIVNAWKQVNAKDMAEKLGNLSKAFKVSEIILKVEKIREKSVEGI</sequence>
<dbReference type="EMBL" id="CAPB01000008">
    <property type="protein sequence ID" value="CCO93024.1"/>
    <property type="molecule type" value="Genomic_DNA"/>
</dbReference>
<dbReference type="GO" id="GO:0031640">
    <property type="term" value="P:killing of cells of another organism"/>
    <property type="evidence" value="ECO:0007669"/>
    <property type="project" value="UniProtKB-KW"/>
</dbReference>
<evidence type="ECO:0000256" key="10">
    <source>
        <dbReference type="ARBA" id="ARBA00023136"/>
    </source>
</evidence>
<dbReference type="GO" id="GO:0016020">
    <property type="term" value="C:membrane"/>
    <property type="evidence" value="ECO:0007669"/>
    <property type="project" value="UniProtKB-SubCell"/>
</dbReference>
<dbReference type="AlphaFoldDB" id="A0A831A230"/>
<keyword evidence="5" id="KW-0929">Antimicrobial</keyword>
<comment type="function">
    <text evidence="2">Colicins are polypeptide toxins produced by and active against E.coli and closely related bacteria.</text>
</comment>
<keyword evidence="6" id="KW-0812">Transmembrane</keyword>
<evidence type="ECO:0000313" key="13">
    <source>
        <dbReference type="Proteomes" id="UP000013111"/>
    </source>
</evidence>
<evidence type="ECO:0000256" key="1">
    <source>
        <dbReference type="ARBA" id="ARBA00002178"/>
    </source>
</evidence>
<dbReference type="Proteomes" id="UP000013111">
    <property type="component" value="Unassembled WGS sequence"/>
</dbReference>
<evidence type="ECO:0000256" key="3">
    <source>
        <dbReference type="ARBA" id="ARBA00004370"/>
    </source>
</evidence>
<dbReference type="Pfam" id="PF01024">
    <property type="entry name" value="Colicin"/>
    <property type="match status" value="1"/>
</dbReference>
<keyword evidence="9" id="KW-0078">Bacteriocin</keyword>
<comment type="caution">
    <text evidence="12">The sequence shown here is derived from an EMBL/GenBank/DDBJ whole genome shotgun (WGS) entry which is preliminary data.</text>
</comment>
<proteinExistence type="inferred from homology"/>
<evidence type="ECO:0000256" key="5">
    <source>
        <dbReference type="ARBA" id="ARBA00022529"/>
    </source>
</evidence>
<comment type="subcellular location">
    <subcellularLocation>
        <location evidence="3">Membrane</location>
    </subcellularLocation>
</comment>
<dbReference type="InterPro" id="IPR000293">
    <property type="entry name" value="Channel_colicin_C"/>
</dbReference>
<keyword evidence="10" id="KW-0472">Membrane</keyword>
<comment type="similarity">
    <text evidence="4">Belongs to the channel forming colicin family.</text>
</comment>
<evidence type="ECO:0000256" key="9">
    <source>
        <dbReference type="ARBA" id="ARBA00023048"/>
    </source>
</evidence>
<dbReference type="PRINTS" id="PR00280">
    <property type="entry name" value="CHANLCOLICIN"/>
</dbReference>
<evidence type="ECO:0000256" key="7">
    <source>
        <dbReference type="ARBA" id="ARBA00022989"/>
    </source>
</evidence>
<dbReference type="GO" id="GO:0050829">
    <property type="term" value="P:defense response to Gram-negative bacterium"/>
    <property type="evidence" value="ECO:0007669"/>
    <property type="project" value="InterPro"/>
</dbReference>
<name>A0A831A230_ERWAM</name>
<gene>
    <name evidence="12" type="ORF">BN437_1070</name>
</gene>
<reference evidence="12 13" key="2">
    <citation type="submission" date="2013-04" db="EMBL/GenBank/DDBJ databases">
        <title>Comparative genomics of 12 strains of Erwinia amylovora identifies a pan-genome with a large conserved core and provides insights into host specificity.</title>
        <authorList>
            <person name="Mann R.A."/>
            <person name="Smits T.H.M."/>
            <person name="Buehlmann A."/>
            <person name="Blom J."/>
            <person name="Goesmann A."/>
            <person name="Frey J.E."/>
            <person name="Plummer K.M."/>
            <person name="Beer S.V."/>
            <person name="Luck J."/>
            <person name="Duffy B."/>
            <person name="Rodoni B."/>
        </authorList>
    </citation>
    <scope>NUCLEOTIDE SEQUENCE [LARGE SCALE GENOMIC DNA]</scope>
    <source>
        <strain evidence="13">CFBP 1232</strain>
    </source>
</reference>
<dbReference type="InterPro" id="IPR038283">
    <property type="entry name" value="Channel_colicin_C_sf"/>
</dbReference>
<dbReference type="SUPFAM" id="SSF56837">
    <property type="entry name" value="Colicin"/>
    <property type="match status" value="1"/>
</dbReference>